<protein>
    <submittedName>
        <fullName evidence="1">Uncharacterized protein</fullName>
    </submittedName>
</protein>
<dbReference type="Proteomes" id="UP000784919">
    <property type="component" value="Unassembled WGS sequence"/>
</dbReference>
<accession>A0A9P7STG9</accession>
<dbReference type="OrthoDB" id="10465413at2759"/>
<comment type="caution">
    <text evidence="1">The sequence shown here is derived from an EMBL/GenBank/DDBJ whole genome shotgun (WGS) entry which is preliminary data.</text>
</comment>
<dbReference type="EMBL" id="SRPS01000031">
    <property type="protein sequence ID" value="KAG5974392.1"/>
    <property type="molecule type" value="Genomic_DNA"/>
</dbReference>
<sequence length="103" mass="11369">MLERESMVFKDFDGTLCLVHHSPFCKATALEEIVNVLALHDDTMLALDELFKDARRVASVGKLSHQGFMVLSTALGMSDEGNGISRSVIMNHRLAETEFEGAD</sequence>
<evidence type="ECO:0000313" key="1">
    <source>
        <dbReference type="EMBL" id="KAG5974392.1"/>
    </source>
</evidence>
<evidence type="ECO:0000313" key="2">
    <source>
        <dbReference type="Proteomes" id="UP000784919"/>
    </source>
</evidence>
<proteinExistence type="predicted"/>
<dbReference type="AlphaFoldDB" id="A0A9P7STG9"/>
<reference evidence="1" key="1">
    <citation type="journal article" date="2020" name="bioRxiv">
        <title>Whole genome comparisons of ergot fungi reveals the divergence and evolution of species within the genus Claviceps are the result of varying mechanisms driving genome evolution and host range expansion.</title>
        <authorList>
            <person name="Wyka S.A."/>
            <person name="Mondo S.J."/>
            <person name="Liu M."/>
            <person name="Dettman J."/>
            <person name="Nalam V."/>
            <person name="Broders K.D."/>
        </authorList>
    </citation>
    <scope>NUCLEOTIDE SEQUENCE</scope>
    <source>
        <strain evidence="1">CCC 1102</strain>
    </source>
</reference>
<gene>
    <name evidence="1" type="ORF">E4U56_004719</name>
</gene>
<organism evidence="1 2">
    <name type="scientific">Claviceps arundinis</name>
    <dbReference type="NCBI Taxonomy" id="1623583"/>
    <lineage>
        <taxon>Eukaryota</taxon>
        <taxon>Fungi</taxon>
        <taxon>Dikarya</taxon>
        <taxon>Ascomycota</taxon>
        <taxon>Pezizomycotina</taxon>
        <taxon>Sordariomycetes</taxon>
        <taxon>Hypocreomycetidae</taxon>
        <taxon>Hypocreales</taxon>
        <taxon>Clavicipitaceae</taxon>
        <taxon>Claviceps</taxon>
    </lineage>
</organism>
<name>A0A9P7STG9_9HYPO</name>